<dbReference type="InterPro" id="IPR036188">
    <property type="entry name" value="FAD/NAD-bd_sf"/>
</dbReference>
<accession>A0A086SZE2</accession>
<organism evidence="5 6">
    <name type="scientific">Hapsidospora chrysogenum (strain ATCC 11550 / CBS 779.69 / DSM 880 / IAM 14645 / JCM 23072 / IMI 49137)</name>
    <name type="common">Acremonium chrysogenum</name>
    <dbReference type="NCBI Taxonomy" id="857340"/>
    <lineage>
        <taxon>Eukaryota</taxon>
        <taxon>Fungi</taxon>
        <taxon>Dikarya</taxon>
        <taxon>Ascomycota</taxon>
        <taxon>Pezizomycotina</taxon>
        <taxon>Sordariomycetes</taxon>
        <taxon>Hypocreomycetidae</taxon>
        <taxon>Hypocreales</taxon>
        <taxon>Bionectriaceae</taxon>
        <taxon>Hapsidospora</taxon>
    </lineage>
</organism>
<dbReference type="Pfam" id="PF05199">
    <property type="entry name" value="GMC_oxred_C"/>
    <property type="match status" value="1"/>
</dbReference>
<evidence type="ECO:0000256" key="2">
    <source>
        <dbReference type="PIRSR" id="PIRSR000137-2"/>
    </source>
</evidence>
<dbReference type="PANTHER" id="PTHR11552">
    <property type="entry name" value="GLUCOSE-METHANOL-CHOLINE GMC OXIDOREDUCTASE"/>
    <property type="match status" value="1"/>
</dbReference>
<dbReference type="PROSITE" id="PS51257">
    <property type="entry name" value="PROKAR_LIPOPROTEIN"/>
    <property type="match status" value="1"/>
</dbReference>
<comment type="caution">
    <text evidence="5">The sequence shown here is derived from an EMBL/GenBank/DDBJ whole genome shotgun (WGS) entry which is preliminary data.</text>
</comment>
<keyword evidence="2" id="KW-0285">Flavoprotein</keyword>
<dbReference type="PANTHER" id="PTHR11552:SF78">
    <property type="entry name" value="GLUCOSE-METHANOL-CHOLINE OXIDOREDUCTASE N-TERMINAL DOMAIN-CONTAINING PROTEIN"/>
    <property type="match status" value="1"/>
</dbReference>
<dbReference type="Gene3D" id="3.50.50.60">
    <property type="entry name" value="FAD/NAD(P)-binding domain"/>
    <property type="match status" value="1"/>
</dbReference>
<comment type="similarity">
    <text evidence="1">Belongs to the GMC oxidoreductase family.</text>
</comment>
<evidence type="ECO:0000313" key="6">
    <source>
        <dbReference type="Proteomes" id="UP000029964"/>
    </source>
</evidence>
<dbReference type="InterPro" id="IPR007867">
    <property type="entry name" value="GMC_OxRtase_C"/>
</dbReference>
<protein>
    <submittedName>
        <fullName evidence="5">Alcohol oxidase-like protein</fullName>
    </submittedName>
</protein>
<evidence type="ECO:0000313" key="5">
    <source>
        <dbReference type="EMBL" id="KFH42474.1"/>
    </source>
</evidence>
<feature type="region of interest" description="Disordered" evidence="3">
    <location>
        <begin position="144"/>
        <end position="165"/>
    </location>
</feature>
<dbReference type="GO" id="GO:0016614">
    <property type="term" value="F:oxidoreductase activity, acting on CH-OH group of donors"/>
    <property type="evidence" value="ECO:0007669"/>
    <property type="project" value="InterPro"/>
</dbReference>
<name>A0A086SZE2_HAPC1</name>
<dbReference type="OrthoDB" id="269227at2759"/>
<dbReference type="PIRSF" id="PIRSF000137">
    <property type="entry name" value="Alcohol_oxidase"/>
    <property type="match status" value="1"/>
</dbReference>
<proteinExistence type="inferred from homology"/>
<sequence length="609" mass="66231">MGVSNKIPDGLDEVDVVIAGGGTAGCVVAARLSDADPELSILVVERGHDNYEDPTVTNPLFFLENILDLGVPNPRMMVYQGQPEPNIGNRTMVVPAGSILGGGSSINMLTYTRPQREDLDGWSMPQWSADAILPYLNKFETYHGPSSSASIHGSEGPIQVSNSSYGPTQLQGDFIRAAADLGIPEDADLQDLDSNHAVQKNLRYISPDGIRQDSAHAYLHPRLQDGKHPNLHVVVEHEVVRVLSEKDKAVGVEIRPNPEHGNGAEVQTVKAKKMVVVSAGTLGTPLLLERSGVGGKDVLDKAGVEVVSDLPGVGEEFQDHNTMLLSYYTSLLPNETYDDILNGQTTLQQMLEEKHEMLAWNSAEITSKVRPTDEEIDAMGLSEGARLLWDRDFKNNKNKPVATISTANGFIAPIADEDKDWRFLSTGSFLLYPYARGHVHITGPAIEDKIDLKTGILTDPEGFDRAMAMWLYKKQREVVRRLDVFRGEYAPLHPPFNGDSDAACKRYDGPLPPDVEDIKYTKEDDEVLSTWITNNLAQNWHGIGTCKMAASTESGGVVDGDLGVYGIKSLKVADLSVVAHNVAANTASMALAIGEKAADIFAEELKVSS</sequence>
<feature type="binding site" evidence="2">
    <location>
        <position position="239"/>
    </location>
    <ligand>
        <name>FAD</name>
        <dbReference type="ChEBI" id="CHEBI:57692"/>
    </ligand>
</feature>
<dbReference type="STRING" id="857340.A0A086SZE2"/>
<dbReference type="InterPro" id="IPR000172">
    <property type="entry name" value="GMC_OxRdtase_N"/>
</dbReference>
<dbReference type="AlphaFoldDB" id="A0A086SZE2"/>
<dbReference type="InterPro" id="IPR012132">
    <property type="entry name" value="GMC_OxRdtase"/>
</dbReference>
<dbReference type="Pfam" id="PF00732">
    <property type="entry name" value="GMC_oxred_N"/>
    <property type="match status" value="1"/>
</dbReference>
<dbReference type="SUPFAM" id="SSF54373">
    <property type="entry name" value="FAD-linked reductases, C-terminal domain"/>
    <property type="match status" value="1"/>
</dbReference>
<dbReference type="HOGENOM" id="CLU_002865_5_1_1"/>
<evidence type="ECO:0000256" key="3">
    <source>
        <dbReference type="SAM" id="MobiDB-lite"/>
    </source>
</evidence>
<evidence type="ECO:0000259" key="4">
    <source>
        <dbReference type="PROSITE" id="PS00624"/>
    </source>
</evidence>
<comment type="cofactor">
    <cofactor evidence="2">
        <name>FAD</name>
        <dbReference type="ChEBI" id="CHEBI:57692"/>
    </cofactor>
</comment>
<dbReference type="GO" id="GO:0050660">
    <property type="term" value="F:flavin adenine dinucleotide binding"/>
    <property type="evidence" value="ECO:0007669"/>
    <property type="project" value="InterPro"/>
</dbReference>
<feature type="domain" description="Glucose-methanol-choline oxidoreductase N-terminal" evidence="4">
    <location>
        <begin position="280"/>
        <end position="294"/>
    </location>
</feature>
<gene>
    <name evidence="5" type="ORF">ACRE_067770</name>
</gene>
<dbReference type="SUPFAM" id="SSF51905">
    <property type="entry name" value="FAD/NAD(P)-binding domain"/>
    <property type="match status" value="1"/>
</dbReference>
<evidence type="ECO:0000256" key="1">
    <source>
        <dbReference type="ARBA" id="ARBA00010790"/>
    </source>
</evidence>
<feature type="binding site" evidence="2">
    <location>
        <begin position="540"/>
        <end position="541"/>
    </location>
    <ligand>
        <name>FAD</name>
        <dbReference type="ChEBI" id="CHEBI:57692"/>
    </ligand>
</feature>
<dbReference type="EMBL" id="JPKY01000093">
    <property type="protein sequence ID" value="KFH42474.1"/>
    <property type="molecule type" value="Genomic_DNA"/>
</dbReference>
<dbReference type="Gene3D" id="3.30.560.10">
    <property type="entry name" value="Glucose Oxidase, domain 3"/>
    <property type="match status" value="1"/>
</dbReference>
<reference evidence="6" key="1">
    <citation type="journal article" date="2014" name="Genome Announc.">
        <title>Genome sequence and annotation of Acremonium chrysogenum, producer of the beta-lactam antibiotic cephalosporin C.</title>
        <authorList>
            <person name="Terfehr D."/>
            <person name="Dahlmann T.A."/>
            <person name="Specht T."/>
            <person name="Zadra I."/>
            <person name="Kuernsteiner H."/>
            <person name="Kueck U."/>
        </authorList>
    </citation>
    <scope>NUCLEOTIDE SEQUENCE [LARGE SCALE GENOMIC DNA]</scope>
    <source>
        <strain evidence="6">ATCC 11550 / CBS 779.69 / DSM 880 / IAM 14645 / JCM 23072 / IMI 49137</strain>
    </source>
</reference>
<keyword evidence="6" id="KW-1185">Reference proteome</keyword>
<dbReference type="Proteomes" id="UP000029964">
    <property type="component" value="Unassembled WGS sequence"/>
</dbReference>
<keyword evidence="2" id="KW-0274">FAD</keyword>
<dbReference type="PROSITE" id="PS00624">
    <property type="entry name" value="GMC_OXRED_2"/>
    <property type="match status" value="1"/>
</dbReference>